<organism evidence="3 4">
    <name type="scientific">Aspergillus niger</name>
    <dbReference type="NCBI Taxonomy" id="5061"/>
    <lineage>
        <taxon>Eukaryota</taxon>
        <taxon>Fungi</taxon>
        <taxon>Dikarya</taxon>
        <taxon>Ascomycota</taxon>
        <taxon>Pezizomycotina</taxon>
        <taxon>Eurotiomycetes</taxon>
        <taxon>Eurotiomycetidae</taxon>
        <taxon>Eurotiales</taxon>
        <taxon>Aspergillaceae</taxon>
        <taxon>Aspergillus</taxon>
        <taxon>Aspergillus subgen. Circumdati</taxon>
    </lineage>
</organism>
<dbReference type="CDD" id="cd00299">
    <property type="entry name" value="GST_C_family"/>
    <property type="match status" value="1"/>
</dbReference>
<dbReference type="Gene3D" id="3.40.30.110">
    <property type="match status" value="2"/>
</dbReference>
<dbReference type="Pfam" id="PF25907">
    <property type="entry name" value="DUF7962"/>
    <property type="match status" value="1"/>
</dbReference>
<proteinExistence type="predicted"/>
<evidence type="ECO:0000259" key="1">
    <source>
        <dbReference type="Pfam" id="PF13417"/>
    </source>
</evidence>
<evidence type="ECO:0000313" key="4">
    <source>
        <dbReference type="Proteomes" id="UP000068243"/>
    </source>
</evidence>
<evidence type="ECO:0000259" key="2">
    <source>
        <dbReference type="Pfam" id="PF25907"/>
    </source>
</evidence>
<dbReference type="InterPro" id="IPR036282">
    <property type="entry name" value="Glutathione-S-Trfase_C_sf"/>
</dbReference>
<dbReference type="InterPro" id="IPR036249">
    <property type="entry name" value="Thioredoxin-like_sf"/>
</dbReference>
<dbReference type="SUPFAM" id="SSF47616">
    <property type="entry name" value="GST C-terminal domain-like"/>
    <property type="match status" value="1"/>
</dbReference>
<dbReference type="InterPro" id="IPR058268">
    <property type="entry name" value="DUF7962"/>
</dbReference>
<dbReference type="AlphaFoldDB" id="A0A117E391"/>
<dbReference type="Proteomes" id="UP000068243">
    <property type="component" value="Unassembled WGS sequence"/>
</dbReference>
<dbReference type="EMBL" id="BCMY01000022">
    <property type="protein sequence ID" value="GAQ46702.1"/>
    <property type="molecule type" value="Genomic_DNA"/>
</dbReference>
<dbReference type="OMA" id="IPYTQCL"/>
<sequence>MPRIVLYQYPGSPWGAKVAFYLALRGIAYSECHQPMTWPRPDLEPLGIRYRRIPIMAIGRDIYYDSSLIFDKLEVLYAENRMGATKPSEQALEKLTERWVETCVLPSVFSLLPTELPFVKDEKFLQDRMTLWGEDMSAKAISSGRSRSLVEMQGHFAFLERLLQDGRTWLQDTPEPSLTDIHAVFLIDWLSKMPGALPNNFFPTDVYPRTWAWLGKFQSTLAECQGRTGAPILLAGPDAAKQILASDFGEPQGMTSATTGEEEDPTGLKRGQLVAVYRNDDIISRTKHRDIGRLMSLTPHEIVVAIGAGTRSEVRVHCPRWQFAIEGVEE</sequence>
<comment type="caution">
    <text evidence="3">The sequence shown here is derived from an EMBL/GenBank/DDBJ whole genome shotgun (WGS) entry which is preliminary data.</text>
</comment>
<dbReference type="SUPFAM" id="SSF52833">
    <property type="entry name" value="Thioredoxin-like"/>
    <property type="match status" value="1"/>
</dbReference>
<feature type="domain" description="DUF7962" evidence="2">
    <location>
        <begin position="110"/>
        <end position="224"/>
    </location>
</feature>
<evidence type="ECO:0000313" key="3">
    <source>
        <dbReference type="EMBL" id="GAQ46702.1"/>
    </source>
</evidence>
<gene>
    <name evidence="3" type="ORF">ABL_09363</name>
</gene>
<feature type="domain" description="GST N-terminal" evidence="1">
    <location>
        <begin position="6"/>
        <end position="80"/>
    </location>
</feature>
<reference evidence="4" key="1">
    <citation type="journal article" date="2016" name="Genome Announc.">
        <title>Draft genome sequence of Aspergillus niger strain An76.</title>
        <authorList>
            <person name="Gong W."/>
            <person name="Cheng Z."/>
            <person name="Zhang H."/>
            <person name="Liu L."/>
            <person name="Gao P."/>
            <person name="Wang L."/>
        </authorList>
    </citation>
    <scope>NUCLEOTIDE SEQUENCE [LARGE SCALE GENOMIC DNA]</scope>
    <source>
        <strain evidence="4">An76</strain>
    </source>
</reference>
<accession>A0A117E391</accession>
<dbReference type="Pfam" id="PF13417">
    <property type="entry name" value="GST_N_3"/>
    <property type="match status" value="1"/>
</dbReference>
<dbReference type="OrthoDB" id="202840at2759"/>
<protein>
    <submittedName>
        <fullName evidence="3">Uncharacterized protein</fullName>
    </submittedName>
</protein>
<dbReference type="CDD" id="cd00570">
    <property type="entry name" value="GST_N_family"/>
    <property type="match status" value="1"/>
</dbReference>
<dbReference type="InterPro" id="IPR004045">
    <property type="entry name" value="Glutathione_S-Trfase_N"/>
</dbReference>
<name>A0A117E391_ASPNG</name>